<sequence>MATDFSPALIASVFENCPDAIHVFDHFHVVKLMNDHLDDIRRKVYAMEKDINKRKVLKGTRYLLLSNGEDIFDSQHKTRLDNALAMN</sequence>
<dbReference type="eggNOG" id="COG3464">
    <property type="taxonomic scope" value="Bacteria"/>
</dbReference>
<dbReference type="HOGENOM" id="CLU_175548_1_0_10"/>
<dbReference type="Proteomes" id="UP000003160">
    <property type="component" value="Unassembled WGS sequence"/>
</dbReference>
<dbReference type="InterPro" id="IPR002560">
    <property type="entry name" value="Transposase_DDE"/>
</dbReference>
<keyword evidence="3" id="KW-1185">Reference proteome</keyword>
<organism evidence="2 3">
    <name type="scientific">Hallella bergensis DSM 17361</name>
    <dbReference type="NCBI Taxonomy" id="585502"/>
    <lineage>
        <taxon>Bacteria</taxon>
        <taxon>Pseudomonadati</taxon>
        <taxon>Bacteroidota</taxon>
        <taxon>Bacteroidia</taxon>
        <taxon>Bacteroidales</taxon>
        <taxon>Prevotellaceae</taxon>
        <taxon>Hallella</taxon>
    </lineage>
</organism>
<evidence type="ECO:0000313" key="2">
    <source>
        <dbReference type="EMBL" id="EFA44115.1"/>
    </source>
</evidence>
<evidence type="ECO:0000313" key="3">
    <source>
        <dbReference type="Proteomes" id="UP000003160"/>
    </source>
</evidence>
<dbReference type="Pfam" id="PF01610">
    <property type="entry name" value="DDE_Tnp_ISL3"/>
    <property type="match status" value="1"/>
</dbReference>
<proteinExistence type="predicted"/>
<comment type="caution">
    <text evidence="2">The sequence shown here is derived from an EMBL/GenBank/DDBJ whole genome shotgun (WGS) entry which is preliminary data.</text>
</comment>
<feature type="domain" description="Transposase IS204/IS1001/IS1096/IS1165 DDE" evidence="1">
    <location>
        <begin position="2"/>
        <end position="84"/>
    </location>
</feature>
<accession>D1PWY9</accession>
<gene>
    <name evidence="2" type="ORF">HMPREF0645_1474</name>
</gene>
<dbReference type="EMBL" id="ACKS01000062">
    <property type="protein sequence ID" value="EFA44115.1"/>
    <property type="molecule type" value="Genomic_DNA"/>
</dbReference>
<evidence type="ECO:0000259" key="1">
    <source>
        <dbReference type="Pfam" id="PF01610"/>
    </source>
</evidence>
<reference evidence="2 3" key="1">
    <citation type="submission" date="2009-10" db="EMBL/GenBank/DDBJ databases">
        <authorList>
            <person name="Qin X."/>
            <person name="Bachman B."/>
            <person name="Battles P."/>
            <person name="Bell A."/>
            <person name="Bess C."/>
            <person name="Bickham C."/>
            <person name="Chaboub L."/>
            <person name="Chen D."/>
            <person name="Coyle M."/>
            <person name="Deiros D.R."/>
            <person name="Dinh H."/>
            <person name="Forbes L."/>
            <person name="Fowler G."/>
            <person name="Francisco L."/>
            <person name="Fu Q."/>
            <person name="Gubbala S."/>
            <person name="Hale W."/>
            <person name="Han Y."/>
            <person name="Hemphill L."/>
            <person name="Highlander S.K."/>
            <person name="Hirani K."/>
            <person name="Hogues M."/>
            <person name="Jackson L."/>
            <person name="Jakkamsetti A."/>
            <person name="Javaid M."/>
            <person name="Jiang H."/>
            <person name="Korchina V."/>
            <person name="Kovar C."/>
            <person name="Lara F."/>
            <person name="Lee S."/>
            <person name="Mata R."/>
            <person name="Mathew T."/>
            <person name="Moen C."/>
            <person name="Morales K."/>
            <person name="Munidasa M."/>
            <person name="Nazareth L."/>
            <person name="Ngo R."/>
            <person name="Nguyen L."/>
            <person name="Okwuonu G."/>
            <person name="Ongeri F."/>
            <person name="Patil S."/>
            <person name="Petrosino J."/>
            <person name="Pham C."/>
            <person name="Pham P."/>
            <person name="Pu L.-L."/>
            <person name="Puazo M."/>
            <person name="Raj R."/>
            <person name="Reid J."/>
            <person name="Rouhana J."/>
            <person name="Saada N."/>
            <person name="Shang Y."/>
            <person name="Simmons D."/>
            <person name="Thornton R."/>
            <person name="Warren J."/>
            <person name="Weissenberger G."/>
            <person name="Zhang J."/>
            <person name="Zhang L."/>
            <person name="Zhou C."/>
            <person name="Zhu D."/>
            <person name="Muzny D."/>
            <person name="Worley K."/>
            <person name="Gibbs R."/>
        </authorList>
    </citation>
    <scope>NUCLEOTIDE SEQUENCE [LARGE SCALE GENOMIC DNA]</scope>
    <source>
        <strain evidence="2 3">DSM 17361</strain>
    </source>
</reference>
<name>D1PWY9_9BACT</name>
<protein>
    <recommendedName>
        <fullName evidence="1">Transposase IS204/IS1001/IS1096/IS1165 DDE domain-containing protein</fullName>
    </recommendedName>
</protein>
<dbReference type="AlphaFoldDB" id="D1PWY9"/>